<protein>
    <recommendedName>
        <fullName evidence="4">NUDIX hydrolase</fullName>
    </recommendedName>
</protein>
<comment type="caution">
    <text evidence="2">The sequence shown here is derived from an EMBL/GenBank/DDBJ whole genome shotgun (WGS) entry which is preliminary data.</text>
</comment>
<gene>
    <name evidence="2" type="ORF">ACFQWG_03805</name>
</gene>
<feature type="transmembrane region" description="Helical" evidence="1">
    <location>
        <begin position="6"/>
        <end position="24"/>
    </location>
</feature>
<evidence type="ECO:0000256" key="1">
    <source>
        <dbReference type="SAM" id="Phobius"/>
    </source>
</evidence>
<dbReference type="Proteomes" id="UP001596527">
    <property type="component" value="Unassembled WGS sequence"/>
</dbReference>
<accession>A0ABW2SJR3</accession>
<sequence length="206" mass="22658">MSPAGWAALTAVVLVVLAAGWYAVQLARRLDRLHWRLLSTRDALDRLTVRRAADARLLAASGLLDAEPARALTDAATTCLMADEAVFVNDDLDRRRDGLGGVAYDERSVAERNERESALSRALRACLTPQARDRVSADPEGSRLLESLDMACYRVQLARSMHNLDVTQVRHLRENAWVRALHLYGRATPPDTIDFDDGASALGPGR</sequence>
<proteinExistence type="predicted"/>
<keyword evidence="1" id="KW-0812">Transmembrane</keyword>
<evidence type="ECO:0000313" key="2">
    <source>
        <dbReference type="EMBL" id="MFC7580345.1"/>
    </source>
</evidence>
<keyword evidence="1" id="KW-1133">Transmembrane helix</keyword>
<name>A0ABW2SJR3_9ACTO</name>
<dbReference type="RefSeq" id="WP_380972257.1">
    <property type="nucleotide sequence ID" value="NZ_JBHTEF010000001.1"/>
</dbReference>
<keyword evidence="1" id="KW-0472">Membrane</keyword>
<evidence type="ECO:0008006" key="4">
    <source>
        <dbReference type="Google" id="ProtNLM"/>
    </source>
</evidence>
<reference evidence="3" key="1">
    <citation type="journal article" date="2019" name="Int. J. Syst. Evol. Microbiol.">
        <title>The Global Catalogue of Microorganisms (GCM) 10K type strain sequencing project: providing services to taxonomists for standard genome sequencing and annotation.</title>
        <authorList>
            <consortium name="The Broad Institute Genomics Platform"/>
            <consortium name="The Broad Institute Genome Sequencing Center for Infectious Disease"/>
            <person name="Wu L."/>
            <person name="Ma J."/>
        </authorList>
    </citation>
    <scope>NUCLEOTIDE SEQUENCE [LARGE SCALE GENOMIC DNA]</scope>
    <source>
        <strain evidence="3">CCUG 56698</strain>
    </source>
</reference>
<evidence type="ECO:0000313" key="3">
    <source>
        <dbReference type="Proteomes" id="UP001596527"/>
    </source>
</evidence>
<keyword evidence="3" id="KW-1185">Reference proteome</keyword>
<dbReference type="EMBL" id="JBHTEF010000001">
    <property type="protein sequence ID" value="MFC7580345.1"/>
    <property type="molecule type" value="Genomic_DNA"/>
</dbReference>
<organism evidence="2 3">
    <name type="scientific">Schaalia naturae</name>
    <dbReference type="NCBI Taxonomy" id="635203"/>
    <lineage>
        <taxon>Bacteria</taxon>
        <taxon>Bacillati</taxon>
        <taxon>Actinomycetota</taxon>
        <taxon>Actinomycetes</taxon>
        <taxon>Actinomycetales</taxon>
        <taxon>Actinomycetaceae</taxon>
        <taxon>Schaalia</taxon>
    </lineage>
</organism>